<feature type="chain" id="PRO_5016115060" evidence="5">
    <location>
        <begin position="22"/>
        <end position="106"/>
    </location>
</feature>
<dbReference type="InterPro" id="IPR018660">
    <property type="entry name" value="MliC"/>
</dbReference>
<proteinExistence type="predicted"/>
<name>A0A2W2BNR4_9HYPH</name>
<evidence type="ECO:0000256" key="2">
    <source>
        <dbReference type="ARBA" id="ARBA00023136"/>
    </source>
</evidence>
<dbReference type="AlphaFoldDB" id="A0A2W2BNR4"/>
<evidence type="ECO:0000256" key="4">
    <source>
        <dbReference type="ARBA" id="ARBA00023288"/>
    </source>
</evidence>
<dbReference type="InterPro" id="IPR036328">
    <property type="entry name" value="MliC_sf"/>
</dbReference>
<keyword evidence="8" id="KW-1185">Reference proteome</keyword>
<organism evidence="7 8">
    <name type="scientific">Aestuariivirga litoralis</name>
    <dbReference type="NCBI Taxonomy" id="2650924"/>
    <lineage>
        <taxon>Bacteria</taxon>
        <taxon>Pseudomonadati</taxon>
        <taxon>Pseudomonadota</taxon>
        <taxon>Alphaproteobacteria</taxon>
        <taxon>Hyphomicrobiales</taxon>
        <taxon>Aestuariivirgaceae</taxon>
        <taxon>Aestuariivirga</taxon>
    </lineage>
</organism>
<keyword evidence="3" id="KW-0564">Palmitate</keyword>
<keyword evidence="1 5" id="KW-0732">Signal</keyword>
<evidence type="ECO:0000256" key="1">
    <source>
        <dbReference type="ARBA" id="ARBA00022729"/>
    </source>
</evidence>
<evidence type="ECO:0000256" key="3">
    <source>
        <dbReference type="ARBA" id="ARBA00023139"/>
    </source>
</evidence>
<reference evidence="8" key="1">
    <citation type="submission" date="2018-06" db="EMBL/GenBank/DDBJ databases">
        <title>Aestuariibacter litoralis strain KCTC 52945T.</title>
        <authorList>
            <person name="Li X."/>
            <person name="Salam N."/>
            <person name="Li J.-L."/>
            <person name="Chen Y.-M."/>
            <person name="Yang Z.-W."/>
            <person name="Zhang L.-Y."/>
            <person name="Han M.-X."/>
            <person name="Xiao M."/>
            <person name="Li W.-J."/>
        </authorList>
    </citation>
    <scope>NUCLEOTIDE SEQUENCE [LARGE SCALE GENOMIC DNA]</scope>
    <source>
        <strain evidence="8">KCTC 52945</strain>
    </source>
</reference>
<evidence type="ECO:0000256" key="5">
    <source>
        <dbReference type="SAM" id="SignalP"/>
    </source>
</evidence>
<sequence length="106" mass="11461">MKKTFALAAMMAAIAPNLASAADEMIQTKYACEGGKTLDVVYVGDYAVMLQMDELVPLKRAKSASGVRYISASKNYTYELWGKGNDMNLSTHDGGKEQTVLSSCKP</sequence>
<gene>
    <name evidence="7" type="ORF">DK847_20325</name>
</gene>
<feature type="domain" description="C-type lysozyme inhibitor" evidence="6">
    <location>
        <begin position="30"/>
        <end position="97"/>
    </location>
</feature>
<keyword evidence="2" id="KW-0472">Membrane</keyword>
<accession>A0A2W2BNR4</accession>
<evidence type="ECO:0000313" key="8">
    <source>
        <dbReference type="Proteomes" id="UP000248795"/>
    </source>
</evidence>
<dbReference type="SUPFAM" id="SSF141488">
    <property type="entry name" value="YdhA-like"/>
    <property type="match status" value="1"/>
</dbReference>
<dbReference type="Proteomes" id="UP000248795">
    <property type="component" value="Unassembled WGS sequence"/>
</dbReference>
<feature type="signal peptide" evidence="5">
    <location>
        <begin position="1"/>
        <end position="21"/>
    </location>
</feature>
<comment type="caution">
    <text evidence="7">The sequence shown here is derived from an EMBL/GenBank/DDBJ whole genome shotgun (WGS) entry which is preliminary data.</text>
</comment>
<dbReference type="Pfam" id="PF09864">
    <property type="entry name" value="MliC"/>
    <property type="match status" value="1"/>
</dbReference>
<keyword evidence="4" id="KW-0449">Lipoprotein</keyword>
<evidence type="ECO:0000259" key="6">
    <source>
        <dbReference type="Pfam" id="PF09864"/>
    </source>
</evidence>
<evidence type="ECO:0000313" key="7">
    <source>
        <dbReference type="EMBL" id="PZF75046.1"/>
    </source>
</evidence>
<dbReference type="Gene3D" id="2.40.128.200">
    <property type="match status" value="1"/>
</dbReference>
<dbReference type="EMBL" id="QKVK01000020">
    <property type="protein sequence ID" value="PZF75046.1"/>
    <property type="molecule type" value="Genomic_DNA"/>
</dbReference>
<protein>
    <submittedName>
        <fullName evidence="7">Lysozyme</fullName>
    </submittedName>
</protein>